<dbReference type="GO" id="GO:0005634">
    <property type="term" value="C:nucleus"/>
    <property type="evidence" value="ECO:0007669"/>
    <property type="project" value="UniProtKB-SubCell"/>
</dbReference>
<dbReference type="GO" id="GO:0030154">
    <property type="term" value="P:cell differentiation"/>
    <property type="evidence" value="ECO:0007669"/>
    <property type="project" value="TreeGrafter"/>
</dbReference>
<dbReference type="InterPro" id="IPR000418">
    <property type="entry name" value="Ets_dom"/>
</dbReference>
<organism evidence="6 7">
    <name type="scientific">Desmophyllum pertusum</name>
    <dbReference type="NCBI Taxonomy" id="174260"/>
    <lineage>
        <taxon>Eukaryota</taxon>
        <taxon>Metazoa</taxon>
        <taxon>Cnidaria</taxon>
        <taxon>Anthozoa</taxon>
        <taxon>Hexacorallia</taxon>
        <taxon>Scleractinia</taxon>
        <taxon>Caryophylliina</taxon>
        <taxon>Caryophylliidae</taxon>
        <taxon>Desmophyllum</taxon>
    </lineage>
</organism>
<evidence type="ECO:0000256" key="4">
    <source>
        <dbReference type="SAM" id="SignalP"/>
    </source>
</evidence>
<dbReference type="EMBL" id="MU825413">
    <property type="protein sequence ID" value="KAJ7390643.1"/>
    <property type="molecule type" value="Genomic_DNA"/>
</dbReference>
<dbReference type="PANTHER" id="PTHR11849">
    <property type="entry name" value="ETS"/>
    <property type="match status" value="1"/>
</dbReference>
<evidence type="ECO:0000259" key="5">
    <source>
        <dbReference type="PROSITE" id="PS50061"/>
    </source>
</evidence>
<comment type="subcellular location">
    <subcellularLocation>
        <location evidence="3">Nucleus</location>
    </subcellularLocation>
</comment>
<evidence type="ECO:0000256" key="1">
    <source>
        <dbReference type="ARBA" id="ARBA00005562"/>
    </source>
</evidence>
<evidence type="ECO:0000256" key="3">
    <source>
        <dbReference type="RuleBase" id="RU004019"/>
    </source>
</evidence>
<dbReference type="AlphaFoldDB" id="A0A9X0D9J8"/>
<dbReference type="InterPro" id="IPR036390">
    <property type="entry name" value="WH_DNA-bd_sf"/>
</dbReference>
<dbReference type="Proteomes" id="UP001163046">
    <property type="component" value="Unassembled WGS sequence"/>
</dbReference>
<proteinExistence type="inferred from homology"/>
<feature type="signal peptide" evidence="4">
    <location>
        <begin position="1"/>
        <end position="23"/>
    </location>
</feature>
<protein>
    <recommendedName>
        <fullName evidence="5">ETS domain-containing protein</fullName>
    </recommendedName>
</protein>
<keyword evidence="2 3" id="KW-0238">DNA-binding</keyword>
<reference evidence="6" key="1">
    <citation type="submission" date="2023-01" db="EMBL/GenBank/DDBJ databases">
        <title>Genome assembly of the deep-sea coral Lophelia pertusa.</title>
        <authorList>
            <person name="Herrera S."/>
            <person name="Cordes E."/>
        </authorList>
    </citation>
    <scope>NUCLEOTIDE SEQUENCE</scope>
    <source>
        <strain evidence="6">USNM1676648</strain>
        <tissue evidence="6">Polyp</tissue>
    </source>
</reference>
<keyword evidence="3" id="KW-0539">Nucleus</keyword>
<accession>A0A9X0D9J8</accession>
<dbReference type="PRINTS" id="PR00454">
    <property type="entry name" value="ETSDOMAIN"/>
</dbReference>
<dbReference type="SUPFAM" id="SSF46785">
    <property type="entry name" value="Winged helix' DNA-binding domain"/>
    <property type="match status" value="1"/>
</dbReference>
<dbReference type="Gene3D" id="1.10.10.10">
    <property type="entry name" value="Winged helix-like DNA-binding domain superfamily/Winged helix DNA-binding domain"/>
    <property type="match status" value="1"/>
</dbReference>
<comment type="caution">
    <text evidence="6">The sequence shown here is derived from an EMBL/GenBank/DDBJ whole genome shotgun (WGS) entry which is preliminary data.</text>
</comment>
<dbReference type="PANTHER" id="PTHR11849:SF289">
    <property type="entry name" value="ETS-LIKE PROTEIN POINTED"/>
    <property type="match status" value="1"/>
</dbReference>
<dbReference type="InterPro" id="IPR036388">
    <property type="entry name" value="WH-like_DNA-bd_sf"/>
</dbReference>
<dbReference type="GO" id="GO:0043565">
    <property type="term" value="F:sequence-specific DNA binding"/>
    <property type="evidence" value="ECO:0007669"/>
    <property type="project" value="InterPro"/>
</dbReference>
<sequence length="208" mass="22552">MHGGNGPIQLWQLILRLLVSSPSQRLVEWTRERKYEFRILQPAKLATLWGEHKKNPAMNFEKLARGLRYYYGNSILEKVRGKQFTYEFVMDIAAILGYEPVCEIGVCVNERNAELANSGFTPTVVPQEDEVQVPGSVARAGGMWGHEGRCRSIGEGSGGIGEGVGSTGDGFVSTGEGFGRIGEEFVGTGEGYGSIEEGFGSTGRDLGA</sequence>
<keyword evidence="7" id="KW-1185">Reference proteome</keyword>
<dbReference type="Pfam" id="PF00178">
    <property type="entry name" value="Ets"/>
    <property type="match status" value="1"/>
</dbReference>
<feature type="domain" description="ETS" evidence="5">
    <location>
        <begin position="8"/>
        <end position="89"/>
    </location>
</feature>
<name>A0A9X0D9J8_9CNID</name>
<evidence type="ECO:0000256" key="2">
    <source>
        <dbReference type="ARBA" id="ARBA00023125"/>
    </source>
</evidence>
<dbReference type="PROSITE" id="PS50061">
    <property type="entry name" value="ETS_DOMAIN_3"/>
    <property type="match status" value="1"/>
</dbReference>
<dbReference type="OrthoDB" id="10067219at2759"/>
<dbReference type="InterPro" id="IPR046328">
    <property type="entry name" value="ETS_fam"/>
</dbReference>
<gene>
    <name evidence="6" type="ORF">OS493_023354</name>
</gene>
<dbReference type="GO" id="GO:0000981">
    <property type="term" value="F:DNA-binding transcription factor activity, RNA polymerase II-specific"/>
    <property type="evidence" value="ECO:0007669"/>
    <property type="project" value="TreeGrafter"/>
</dbReference>
<evidence type="ECO:0000313" key="7">
    <source>
        <dbReference type="Proteomes" id="UP001163046"/>
    </source>
</evidence>
<dbReference type="SMART" id="SM00413">
    <property type="entry name" value="ETS"/>
    <property type="match status" value="1"/>
</dbReference>
<keyword evidence="4" id="KW-0732">Signal</keyword>
<evidence type="ECO:0000313" key="6">
    <source>
        <dbReference type="EMBL" id="KAJ7390643.1"/>
    </source>
</evidence>
<feature type="chain" id="PRO_5040722336" description="ETS domain-containing protein" evidence="4">
    <location>
        <begin position="24"/>
        <end position="208"/>
    </location>
</feature>
<comment type="similarity">
    <text evidence="1 3">Belongs to the ETS family.</text>
</comment>